<evidence type="ECO:0000256" key="8">
    <source>
        <dbReference type="ARBA" id="ARBA00023242"/>
    </source>
</evidence>
<organism evidence="16">
    <name type="scientific">Spathaspora passalidarum (strain NRRL Y-27907 / 11-Y1)</name>
    <dbReference type="NCBI Taxonomy" id="619300"/>
    <lineage>
        <taxon>Eukaryota</taxon>
        <taxon>Fungi</taxon>
        <taxon>Dikarya</taxon>
        <taxon>Ascomycota</taxon>
        <taxon>Saccharomycotina</taxon>
        <taxon>Pichiomycetes</taxon>
        <taxon>Debaryomycetaceae</taxon>
        <taxon>Spathaspora</taxon>
    </lineage>
</organism>
<comment type="miscellaneous">
    <text evidence="11">In contrast to other lysine histone methyltransferases, it does not contain a SET domain, suggesting the existence of another mechanism for methylation of lysine residues of histones.</text>
</comment>
<dbReference type="GO" id="GO:0032259">
    <property type="term" value="P:methylation"/>
    <property type="evidence" value="ECO:0007669"/>
    <property type="project" value="UniProtKB-KW"/>
</dbReference>
<dbReference type="InParanoid" id="G3ARE0"/>
<evidence type="ECO:0000256" key="13">
    <source>
        <dbReference type="SAM" id="MobiDB-lite"/>
    </source>
</evidence>
<dbReference type="InterPro" id="IPR025789">
    <property type="entry name" value="DOT1_dom"/>
</dbReference>
<dbReference type="RefSeq" id="XP_007376525.1">
    <property type="nucleotide sequence ID" value="XM_007376463.1"/>
</dbReference>
<feature type="compositionally biased region" description="Acidic residues" evidence="13">
    <location>
        <begin position="432"/>
        <end position="453"/>
    </location>
</feature>
<dbReference type="HOGENOM" id="CLU_004528_0_0_1"/>
<gene>
    <name evidence="15" type="ORF">SPAPADRAFT_140015</name>
</gene>
<evidence type="ECO:0000256" key="2">
    <source>
        <dbReference type="ARBA" id="ARBA00012190"/>
    </source>
</evidence>
<evidence type="ECO:0000256" key="11">
    <source>
        <dbReference type="RuleBase" id="RU271113"/>
    </source>
</evidence>
<dbReference type="InterPro" id="IPR029063">
    <property type="entry name" value="SAM-dependent_MTases_sf"/>
</dbReference>
<comment type="similarity">
    <text evidence="11">Belongs to the class I-like SAM-binding methyltransferase superfamily. DOT1 family.</text>
</comment>
<keyword evidence="6 11" id="KW-0949">S-adenosyl-L-methionine</keyword>
<evidence type="ECO:0000256" key="6">
    <source>
        <dbReference type="ARBA" id="ARBA00022691"/>
    </source>
</evidence>
<evidence type="ECO:0000313" key="16">
    <source>
        <dbReference type="Proteomes" id="UP000000709"/>
    </source>
</evidence>
<feature type="compositionally biased region" description="Basic residues" evidence="13">
    <location>
        <begin position="402"/>
        <end position="426"/>
    </location>
</feature>
<evidence type="ECO:0000256" key="1">
    <source>
        <dbReference type="ARBA" id="ARBA00004123"/>
    </source>
</evidence>
<dbReference type="PANTHER" id="PTHR21451:SF0">
    <property type="entry name" value="HISTONE-LYSINE N-METHYLTRANSFERASE, H3 LYSINE-79 SPECIFIC"/>
    <property type="match status" value="1"/>
</dbReference>
<feature type="region of interest" description="Disordered" evidence="13">
    <location>
        <begin position="389"/>
        <end position="458"/>
    </location>
</feature>
<evidence type="ECO:0000259" key="14">
    <source>
        <dbReference type="PROSITE" id="PS51569"/>
    </source>
</evidence>
<dbReference type="GO" id="GO:0006281">
    <property type="term" value="P:DNA repair"/>
    <property type="evidence" value="ECO:0007669"/>
    <property type="project" value="TreeGrafter"/>
</dbReference>
<keyword evidence="12" id="KW-0175">Coiled coil</keyword>
<evidence type="ECO:0000256" key="4">
    <source>
        <dbReference type="ARBA" id="ARBA00022603"/>
    </source>
</evidence>
<dbReference type="InterPro" id="IPR030445">
    <property type="entry name" value="H3-K79_meTrfase"/>
</dbReference>
<evidence type="ECO:0000256" key="7">
    <source>
        <dbReference type="ARBA" id="ARBA00022853"/>
    </source>
</evidence>
<dbReference type="Gene3D" id="1.10.260.170">
    <property type="match status" value="2"/>
</dbReference>
<dbReference type="KEGG" id="spaa:SPAPADRAFT_140015"/>
<keyword evidence="8 11" id="KW-0539">Nucleus</keyword>
<evidence type="ECO:0000256" key="5">
    <source>
        <dbReference type="ARBA" id="ARBA00022679"/>
    </source>
</evidence>
<dbReference type="OMA" id="NFIPPRY"/>
<comment type="subcellular location">
    <subcellularLocation>
        <location evidence="1 11">Nucleus</location>
    </subcellularLocation>
</comment>
<dbReference type="Pfam" id="PF08123">
    <property type="entry name" value="DOT1"/>
    <property type="match status" value="1"/>
</dbReference>
<dbReference type="PANTHER" id="PTHR21451">
    <property type="entry name" value="HISTONE H3 METHYLTRANSFERASE"/>
    <property type="match status" value="1"/>
</dbReference>
<dbReference type="EC" id="2.1.1.360" evidence="2 11"/>
<sequence length="1046" mass="119856">MSSCNSSLGQLIPRYTSCVNSVTAKKCDKSDLELLHSMYTYDLTRTGLSNALPNMTIEECKVLVQKFADYLYFTPKETEYLTNNLDKPVEELTHELPLRTQHSITCKIRELSKRISKVKVESSELKHGPLTEDEREYLQTCINNDLTLSGLEETFTNRPIGDIIRLIKEENDSIPFTSGEKELLKANIKNKISVEECLDDFPIRDEEYVRDRYKEYDFVSTRVTHFNTPEERLVYEARWAMMMTGDSTSRRASRKRKLEEDLEEMQRQSAIVVKPVKVELTPEDIERRKVHALKIQESRERKRLEALQKRLEYQARKAAGLIPQKPRSEDSKHYGLKALVSSSEYFQSVTGDKKKVEEGQKRRRIQAEHYTPELHIKKKVVRLKTTARQAEKKKLKQELREKQKKKKLTEKGKQRKKPGPKPKKKKEVKEEYIEEEIEDDDPTSEPEEEEEDFISPYDPIDINSDTLIPLNGRQLYVPSFYDEKPSVPKLNFVNVPEDSVTSDDMTPSKKVMTDLNDDILLVDNLAAEIVATHNKQYRDLPISFPPFLSPLGKINPLNEIKVRFLLYPQHCESFILAEPKSNELDPIYEIVKLFMIHYSLYFSHSDVLREIITEDYCHKLENSVEENDFCEFMNVIDKWNTLMLKLSPNSNAVEEILSNNKDINAGPRSYLVSQEIKTVINDEDLKLETFYGEIMLESVSPSFQLLRELSLDEKNEPRAEVGPGHAVVPINVSDEVKDLKPDNYEETLFKRFQEKTTVSRFTIQQILLRVYSRIVSTDSRKLRSYKAFTAEVYGELLPSFTSEVLEKVKLLPTQKFYDLGSGVGNTTFQAALEFGACLSGGCELMEHASKLTNLQTGLIQKHLAILGLPSLKLDFALSQSFVNNEAVRNVCLDCDVLIINNYLFDGELNAQVGRLLVGLRPGTKIISLRNFISPRYRATFDTVFDYFRVEKHEMSDVMSVSWTANKVPYYISTVEDNILPEYLSNDFERSVTPIVRSGSTTTNASDSVSASVSVSATVTPQQSPQHSPVPSNSPPTSPSALKFILD</sequence>
<dbReference type="AlphaFoldDB" id="G3ARE0"/>
<evidence type="ECO:0000256" key="9">
    <source>
        <dbReference type="ARBA" id="ARBA00029821"/>
    </source>
</evidence>
<comment type="catalytic activity">
    <reaction evidence="10 11">
        <text>L-lysyl(79)-[histone H3] + 3 S-adenosyl-L-methionine = N(6),N(6),N(6)-trimethyl-L-lysyl(79)-[histone H3] + 3 S-adenosyl-L-homocysteine + 3 H(+)</text>
        <dbReference type="Rhea" id="RHEA:60328"/>
        <dbReference type="Rhea" id="RHEA-COMP:15549"/>
        <dbReference type="Rhea" id="RHEA-COMP:15552"/>
        <dbReference type="ChEBI" id="CHEBI:15378"/>
        <dbReference type="ChEBI" id="CHEBI:29969"/>
        <dbReference type="ChEBI" id="CHEBI:57856"/>
        <dbReference type="ChEBI" id="CHEBI:59789"/>
        <dbReference type="ChEBI" id="CHEBI:61961"/>
        <dbReference type="EC" id="2.1.1.360"/>
    </reaction>
</comment>
<dbReference type="STRING" id="619300.G3ARE0"/>
<comment type="function">
    <text evidence="11">Histone methyltransferase that specifically trimethylates histone H3 to form H3K79me3. This methylation is required for telomere silencing and for the pachytene checkpoint during the meiotic cell cycle by allowing the recruitment of RAD9 to double strand breaks. Nucleosomes are preferred as substrate compared to free histone.</text>
</comment>
<dbReference type="GO" id="GO:0005634">
    <property type="term" value="C:nucleus"/>
    <property type="evidence" value="ECO:0007669"/>
    <property type="project" value="UniProtKB-SubCell"/>
</dbReference>
<dbReference type="EMBL" id="GL996503">
    <property type="protein sequence ID" value="EGW31747.1"/>
    <property type="molecule type" value="Genomic_DNA"/>
</dbReference>
<feature type="compositionally biased region" description="Basic and acidic residues" evidence="13">
    <location>
        <begin position="389"/>
        <end position="401"/>
    </location>
</feature>
<dbReference type="SUPFAM" id="SSF53335">
    <property type="entry name" value="S-adenosyl-L-methionine-dependent methyltransferases"/>
    <property type="match status" value="1"/>
</dbReference>
<reference evidence="15 16" key="1">
    <citation type="journal article" date="2011" name="Proc. Natl. Acad. Sci. U.S.A.">
        <title>Comparative genomics of xylose-fermenting fungi for enhanced biofuel production.</title>
        <authorList>
            <person name="Wohlbach D.J."/>
            <person name="Kuo A."/>
            <person name="Sato T.K."/>
            <person name="Potts K.M."/>
            <person name="Salamov A.A."/>
            <person name="LaButti K.M."/>
            <person name="Sun H."/>
            <person name="Clum A."/>
            <person name="Pangilinan J.L."/>
            <person name="Lindquist E.A."/>
            <person name="Lucas S."/>
            <person name="Lapidus A."/>
            <person name="Jin M."/>
            <person name="Gunawan C."/>
            <person name="Balan V."/>
            <person name="Dale B.E."/>
            <person name="Jeffries T.W."/>
            <person name="Zinkel R."/>
            <person name="Barry K.W."/>
            <person name="Grigoriev I.V."/>
            <person name="Gasch A.P."/>
        </authorList>
    </citation>
    <scope>NUCLEOTIDE SEQUENCE [LARGE SCALE GENOMIC DNA]</scope>
    <source>
        <strain evidence="16">NRRL Y-27907 / 11-Y1</strain>
    </source>
</reference>
<name>G3ARE0_SPAPN</name>
<proteinExistence type="inferred from homology"/>
<protein>
    <recommendedName>
        <fullName evidence="3 11">Histone-lysine N-methyltransferase, H3 lysine-79 specific</fullName>
        <ecNumber evidence="2 11">2.1.1.360</ecNumber>
    </recommendedName>
    <alternativeName>
        <fullName evidence="9 11">Histone H3-K79 methyltransferase</fullName>
    </alternativeName>
</protein>
<dbReference type="GeneID" id="18870264"/>
<keyword evidence="16" id="KW-1185">Reference proteome</keyword>
<feature type="compositionally biased region" description="Basic and acidic residues" evidence="13">
    <location>
        <begin position="351"/>
        <end position="371"/>
    </location>
</feature>
<accession>G3ARE0</accession>
<dbReference type="GO" id="GO:0000077">
    <property type="term" value="P:DNA damage checkpoint signaling"/>
    <property type="evidence" value="ECO:0007669"/>
    <property type="project" value="TreeGrafter"/>
</dbReference>
<evidence type="ECO:0000256" key="3">
    <source>
        <dbReference type="ARBA" id="ARBA00020987"/>
    </source>
</evidence>
<evidence type="ECO:0000256" key="12">
    <source>
        <dbReference type="SAM" id="Coils"/>
    </source>
</evidence>
<feature type="region of interest" description="Disordered" evidence="13">
    <location>
        <begin position="350"/>
        <end position="371"/>
    </location>
</feature>
<dbReference type="eggNOG" id="KOG3924">
    <property type="taxonomic scope" value="Eukaryota"/>
</dbReference>
<evidence type="ECO:0000313" key="15">
    <source>
        <dbReference type="EMBL" id="EGW31747.1"/>
    </source>
</evidence>
<feature type="coiled-coil region" evidence="12">
    <location>
        <begin position="248"/>
        <end position="310"/>
    </location>
</feature>
<dbReference type="Gene3D" id="3.40.50.150">
    <property type="entry name" value="Vaccinia Virus protein VP39"/>
    <property type="match status" value="1"/>
</dbReference>
<dbReference type="Proteomes" id="UP000000709">
    <property type="component" value="Unassembled WGS sequence"/>
</dbReference>
<comment type="activity regulation">
    <text evidence="11">Ubiquitination of histone H2B to form H2BK123ub1 is required for efficient DOT1 methyltransferase activity on histone H3.</text>
</comment>
<dbReference type="PROSITE" id="PS51569">
    <property type="entry name" value="DOT1"/>
    <property type="match status" value="1"/>
</dbReference>
<keyword evidence="7 11" id="KW-0156">Chromatin regulator</keyword>
<feature type="domain" description="DOT1" evidence="14">
    <location>
        <begin position="667"/>
        <end position="987"/>
    </location>
</feature>
<dbReference type="OrthoDB" id="443402at2759"/>
<keyword evidence="4 11" id="KW-0489">Methyltransferase</keyword>
<keyword evidence="5 11" id="KW-0808">Transferase</keyword>
<dbReference type="GO" id="GO:0140956">
    <property type="term" value="F:histone H3K79 trimethyltransferase activity"/>
    <property type="evidence" value="ECO:0007669"/>
    <property type="project" value="UniProtKB-EC"/>
</dbReference>
<evidence type="ECO:0000256" key="10">
    <source>
        <dbReference type="ARBA" id="ARBA00047770"/>
    </source>
</evidence>
<feature type="compositionally biased region" description="Low complexity" evidence="13">
    <location>
        <begin position="999"/>
        <end position="1030"/>
    </location>
</feature>
<feature type="region of interest" description="Disordered" evidence="13">
    <location>
        <begin position="998"/>
        <end position="1046"/>
    </location>
</feature>